<reference evidence="5" key="1">
    <citation type="journal article" date="2014" name="Front. Microbiol.">
        <title>High frequency of phylogenetically diverse reductive dehalogenase-homologous genes in deep subseafloor sedimentary metagenomes.</title>
        <authorList>
            <person name="Kawai M."/>
            <person name="Futagami T."/>
            <person name="Toyoda A."/>
            <person name="Takaki Y."/>
            <person name="Nishi S."/>
            <person name="Hori S."/>
            <person name="Arai W."/>
            <person name="Tsubouchi T."/>
            <person name="Morono Y."/>
            <person name="Uchiyama I."/>
            <person name="Ito T."/>
            <person name="Fujiyama A."/>
            <person name="Inagaki F."/>
            <person name="Takami H."/>
        </authorList>
    </citation>
    <scope>NUCLEOTIDE SEQUENCE</scope>
    <source>
        <strain evidence="5">Expedition CK06-06</strain>
    </source>
</reference>
<dbReference type="Gene3D" id="3.40.50.300">
    <property type="entry name" value="P-loop containing nucleotide triphosphate hydrolases"/>
    <property type="match status" value="1"/>
</dbReference>
<comment type="caution">
    <text evidence="5">The sequence shown here is derived from an EMBL/GenBank/DDBJ whole genome shotgun (WGS) entry which is preliminary data.</text>
</comment>
<evidence type="ECO:0000256" key="1">
    <source>
        <dbReference type="ARBA" id="ARBA00022679"/>
    </source>
</evidence>
<dbReference type="PANTHER" id="PTHR10605:SF56">
    <property type="entry name" value="BIFUNCTIONAL HEPARAN SULFATE N-DEACETYLASE_N-SULFOTRANSFERASE"/>
    <property type="match status" value="1"/>
</dbReference>
<dbReference type="InterPro" id="IPR037359">
    <property type="entry name" value="NST/OST"/>
</dbReference>
<gene>
    <name evidence="5" type="ORF">S01H4_05842</name>
</gene>
<accession>X1AU71</accession>
<dbReference type="InterPro" id="IPR000863">
    <property type="entry name" value="Sulfotransferase_dom"/>
</dbReference>
<dbReference type="GO" id="GO:0008146">
    <property type="term" value="F:sulfotransferase activity"/>
    <property type="evidence" value="ECO:0007669"/>
    <property type="project" value="InterPro"/>
</dbReference>
<proteinExistence type="predicted"/>
<protein>
    <recommendedName>
        <fullName evidence="4">Sulfotransferase domain-containing protein</fullName>
    </recommendedName>
</protein>
<sequence>MLPNLICPGTQKSATTTLYVLLRQHPDVYLPDVKETHFFDDDGKYFKGILWYEKVFFSEVKGEKIIGDITPIYMYLDRMPQRIYDTLGENIKFIFMLRNPIDRAYSHYWMSYKRGYEKETFEKAIDLEKERIKTGQFAIRHFSYVDRGFYSKQIKRFLKYFPRENIQFIIFEDFIKNISGIMKQIFSFLEVYSNISINYNIKSNPAKMPKSIILRDFIKEPPTLVKKTFRFLMPNRKMRQKAIQAIENISYRTFEEPELKLETKYKLLAIYEKDLKELENIIEKDLSLWFK</sequence>
<dbReference type="Pfam" id="PF00685">
    <property type="entry name" value="Sulfotransfer_1"/>
    <property type="match status" value="1"/>
</dbReference>
<dbReference type="AlphaFoldDB" id="X1AU71"/>
<evidence type="ECO:0000256" key="2">
    <source>
        <dbReference type="ARBA" id="ARBA00023180"/>
    </source>
</evidence>
<keyword evidence="1" id="KW-0808">Transferase</keyword>
<name>X1AU71_9ZZZZ</name>
<feature type="domain" description="Sulfotransferase" evidence="4">
    <location>
        <begin position="6"/>
        <end position="192"/>
    </location>
</feature>
<evidence type="ECO:0000313" key="5">
    <source>
        <dbReference type="EMBL" id="GAG72832.1"/>
    </source>
</evidence>
<keyword evidence="2" id="KW-0325">Glycoprotein</keyword>
<evidence type="ECO:0000256" key="3">
    <source>
        <dbReference type="SAM" id="Coils"/>
    </source>
</evidence>
<dbReference type="EMBL" id="BART01001734">
    <property type="protein sequence ID" value="GAG72832.1"/>
    <property type="molecule type" value="Genomic_DNA"/>
</dbReference>
<dbReference type="PANTHER" id="PTHR10605">
    <property type="entry name" value="HEPARAN SULFATE SULFOTRANSFERASE"/>
    <property type="match status" value="1"/>
</dbReference>
<keyword evidence="3" id="KW-0175">Coiled coil</keyword>
<dbReference type="InterPro" id="IPR027417">
    <property type="entry name" value="P-loop_NTPase"/>
</dbReference>
<feature type="coiled-coil region" evidence="3">
    <location>
        <begin position="261"/>
        <end position="288"/>
    </location>
</feature>
<evidence type="ECO:0000259" key="4">
    <source>
        <dbReference type="Pfam" id="PF00685"/>
    </source>
</evidence>
<dbReference type="SUPFAM" id="SSF52540">
    <property type="entry name" value="P-loop containing nucleoside triphosphate hydrolases"/>
    <property type="match status" value="1"/>
</dbReference>
<organism evidence="5">
    <name type="scientific">marine sediment metagenome</name>
    <dbReference type="NCBI Taxonomy" id="412755"/>
    <lineage>
        <taxon>unclassified sequences</taxon>
        <taxon>metagenomes</taxon>
        <taxon>ecological metagenomes</taxon>
    </lineage>
</organism>